<keyword evidence="2" id="KW-1185">Reference proteome</keyword>
<evidence type="ECO:0000313" key="3">
    <source>
        <dbReference type="WBParaSite" id="HPLM_0001058201-mRNA-1"/>
    </source>
</evidence>
<reference evidence="3" key="1">
    <citation type="submission" date="2017-02" db="UniProtKB">
        <authorList>
            <consortium name="WormBaseParasite"/>
        </authorList>
    </citation>
    <scope>IDENTIFICATION</scope>
</reference>
<name>A0A0N4WI26_HAEPC</name>
<dbReference type="OrthoDB" id="5870774at2759"/>
<organism evidence="3">
    <name type="scientific">Haemonchus placei</name>
    <name type="common">Barber's pole worm</name>
    <dbReference type="NCBI Taxonomy" id="6290"/>
    <lineage>
        <taxon>Eukaryota</taxon>
        <taxon>Metazoa</taxon>
        <taxon>Ecdysozoa</taxon>
        <taxon>Nematoda</taxon>
        <taxon>Chromadorea</taxon>
        <taxon>Rhabditida</taxon>
        <taxon>Rhabditina</taxon>
        <taxon>Rhabditomorpha</taxon>
        <taxon>Strongyloidea</taxon>
        <taxon>Trichostrongylidae</taxon>
        <taxon>Haemonchus</taxon>
    </lineage>
</organism>
<proteinExistence type="predicted"/>
<dbReference type="WBParaSite" id="HPLM_0001058201-mRNA-1">
    <property type="protein sequence ID" value="HPLM_0001058201-mRNA-1"/>
    <property type="gene ID" value="HPLM_0001058201"/>
</dbReference>
<evidence type="ECO:0000313" key="1">
    <source>
        <dbReference type="EMBL" id="VDO40551.1"/>
    </source>
</evidence>
<evidence type="ECO:0000313" key="2">
    <source>
        <dbReference type="Proteomes" id="UP000268014"/>
    </source>
</evidence>
<sequence>MIRAAISYEEKFPLVLIDNNVEINLGLLEERAQKYLASVNKRSLRLQTHRLIGRGRHSSGAETPPGFVSAQEWPCNSPDLNPMDYPHEAEIVFEETYGCGPSTSNSHIEDEKCVDIARVFELQRNIRENERLQKICSNILEACERKLSEEDSCEGDLSGEFIDGQVTTAHCSDSLTNRTSAAVKIQVKTHTGESRFSPQLSFLQAWYRGCRERSGLQNHIAARRSFMNAYRGNVAAEEPSDVVDNVALSSQPVHEKIHAAIEMLFDPKMTSFLIGKAGYIEKQINITTLEQTVLNGQNIGKFSARAQDVDSHDVIV</sequence>
<accession>A0A0N4WI26</accession>
<dbReference type="EMBL" id="UZAF01017334">
    <property type="protein sequence ID" value="VDO40551.1"/>
    <property type="molecule type" value="Genomic_DNA"/>
</dbReference>
<dbReference type="AlphaFoldDB" id="A0A0N4WI26"/>
<dbReference type="Proteomes" id="UP000268014">
    <property type="component" value="Unassembled WGS sequence"/>
</dbReference>
<protein>
    <submittedName>
        <fullName evidence="3">KH_dom_type_1 domain-containing protein</fullName>
    </submittedName>
</protein>
<reference evidence="1 2" key="2">
    <citation type="submission" date="2018-11" db="EMBL/GenBank/DDBJ databases">
        <authorList>
            <consortium name="Pathogen Informatics"/>
        </authorList>
    </citation>
    <scope>NUCLEOTIDE SEQUENCE [LARGE SCALE GENOMIC DNA]</scope>
    <source>
        <strain evidence="1 2">MHpl1</strain>
    </source>
</reference>
<gene>
    <name evidence="1" type="ORF">HPLM_LOCUS10574</name>
</gene>